<evidence type="ECO:0000313" key="4">
    <source>
        <dbReference type="Proteomes" id="UP000093186"/>
    </source>
</evidence>
<feature type="transmembrane region" description="Helical" evidence="1">
    <location>
        <begin position="120"/>
        <end position="140"/>
    </location>
</feature>
<dbReference type="AlphaFoldDB" id="A0A1B9XXA6"/>
<sequence>MIQFLKKYKAFIFGFSIIIPIFYLLDYLGLIIIPDKEASGIYIFAFIWGLVIALPIHNYKYLKRNKKTALSVLVLFVLFFVALAIDTFMQLPDNPITFILLIGFWVGTAYLLSPKFFKKYWKLIAVFYVPLFIYFIYLRLFSGDLESYLEIKKKIPFAVFFISIPILFALWLFEQWKWLQNLKAEKSNAELSLLRAQINPHFFFNTLNNLYALTIKNSKQAPEVILKLSDMMRYTIYEGEKEKVKIADEIEYLKNYIELHKIRYKKTVEISFKHTIDTNLTISPLLYINLLENAFKHGVESLVENAFIHINLYEDKHTIYFELENNFEAKKQNKSNGIGLKNLKKRLSLVYKNNHELHVNTQNNIYKTTLKIAKHA</sequence>
<dbReference type="RefSeq" id="WP_068705580.1">
    <property type="nucleotide sequence ID" value="NZ_MAKX01000024.1"/>
</dbReference>
<dbReference type="Proteomes" id="UP000093186">
    <property type="component" value="Unassembled WGS sequence"/>
</dbReference>
<dbReference type="GO" id="GO:0000155">
    <property type="term" value="F:phosphorelay sensor kinase activity"/>
    <property type="evidence" value="ECO:0007669"/>
    <property type="project" value="InterPro"/>
</dbReference>
<dbReference type="EMBL" id="MAKX01000024">
    <property type="protein sequence ID" value="OCK42182.1"/>
    <property type="molecule type" value="Genomic_DNA"/>
</dbReference>
<protein>
    <recommendedName>
        <fullName evidence="2">Signal transduction histidine kinase internal region domain-containing protein</fullName>
    </recommendedName>
</protein>
<feature type="domain" description="Signal transduction histidine kinase internal region" evidence="2">
    <location>
        <begin position="189"/>
        <end position="266"/>
    </location>
</feature>
<keyword evidence="1" id="KW-0472">Membrane</keyword>
<dbReference type="PANTHER" id="PTHR34220:SF7">
    <property type="entry name" value="SENSOR HISTIDINE KINASE YPDA"/>
    <property type="match status" value="1"/>
</dbReference>
<feature type="transmembrane region" description="Helical" evidence="1">
    <location>
        <begin position="12"/>
        <end position="33"/>
    </location>
</feature>
<feature type="transmembrane region" description="Helical" evidence="1">
    <location>
        <begin position="155"/>
        <end position="173"/>
    </location>
</feature>
<keyword evidence="4" id="KW-1185">Reference proteome</keyword>
<comment type="caution">
    <text evidence="3">The sequence shown here is derived from an EMBL/GenBank/DDBJ whole genome shotgun (WGS) entry which is preliminary data.</text>
</comment>
<dbReference type="GO" id="GO:0016020">
    <property type="term" value="C:membrane"/>
    <property type="evidence" value="ECO:0007669"/>
    <property type="project" value="InterPro"/>
</dbReference>
<feature type="transmembrane region" description="Helical" evidence="1">
    <location>
        <begin position="39"/>
        <end position="56"/>
    </location>
</feature>
<dbReference type="STRING" id="447689.BA195_11185"/>
<evidence type="ECO:0000256" key="1">
    <source>
        <dbReference type="SAM" id="Phobius"/>
    </source>
</evidence>
<gene>
    <name evidence="3" type="ORF">BA195_11185</name>
</gene>
<keyword evidence="1" id="KW-0812">Transmembrane</keyword>
<dbReference type="SUPFAM" id="SSF55874">
    <property type="entry name" value="ATPase domain of HSP90 chaperone/DNA topoisomerase II/histidine kinase"/>
    <property type="match status" value="1"/>
</dbReference>
<evidence type="ECO:0000313" key="3">
    <source>
        <dbReference type="EMBL" id="OCK42182.1"/>
    </source>
</evidence>
<reference evidence="3 4" key="1">
    <citation type="submission" date="2016-06" db="EMBL/GenBank/DDBJ databases">
        <title>Draft Genome Sequence of Tenacibaculum soleae UCD-KL19.</title>
        <authorList>
            <person name="Eisen J.A."/>
            <person name="Coil D.A."/>
            <person name="Lujan K.M."/>
        </authorList>
    </citation>
    <scope>NUCLEOTIDE SEQUENCE [LARGE SCALE GENOMIC DNA]</scope>
    <source>
        <strain evidence="3 4">UCD-KL19</strain>
    </source>
</reference>
<organism evidence="3 4">
    <name type="scientific">Tenacibaculum soleae</name>
    <dbReference type="NCBI Taxonomy" id="447689"/>
    <lineage>
        <taxon>Bacteria</taxon>
        <taxon>Pseudomonadati</taxon>
        <taxon>Bacteroidota</taxon>
        <taxon>Flavobacteriia</taxon>
        <taxon>Flavobacteriales</taxon>
        <taxon>Flavobacteriaceae</taxon>
        <taxon>Tenacibaculum</taxon>
    </lineage>
</organism>
<feature type="transmembrane region" description="Helical" evidence="1">
    <location>
        <begin position="68"/>
        <end position="89"/>
    </location>
</feature>
<proteinExistence type="predicted"/>
<dbReference type="InterPro" id="IPR050640">
    <property type="entry name" value="Bact_2-comp_sensor_kinase"/>
</dbReference>
<accession>A0A1B9XXA6</accession>
<dbReference type="InterPro" id="IPR010559">
    <property type="entry name" value="Sig_transdc_His_kin_internal"/>
</dbReference>
<name>A0A1B9XXA6_9FLAO</name>
<dbReference type="Gene3D" id="3.30.565.10">
    <property type="entry name" value="Histidine kinase-like ATPase, C-terminal domain"/>
    <property type="match status" value="1"/>
</dbReference>
<keyword evidence="1" id="KW-1133">Transmembrane helix</keyword>
<evidence type="ECO:0000259" key="2">
    <source>
        <dbReference type="Pfam" id="PF06580"/>
    </source>
</evidence>
<dbReference type="Pfam" id="PF06580">
    <property type="entry name" value="His_kinase"/>
    <property type="match status" value="1"/>
</dbReference>
<dbReference type="PANTHER" id="PTHR34220">
    <property type="entry name" value="SENSOR HISTIDINE KINASE YPDA"/>
    <property type="match status" value="1"/>
</dbReference>
<dbReference type="OrthoDB" id="9809908at2"/>
<feature type="transmembrane region" description="Helical" evidence="1">
    <location>
        <begin position="95"/>
        <end position="113"/>
    </location>
</feature>
<dbReference type="InterPro" id="IPR036890">
    <property type="entry name" value="HATPase_C_sf"/>
</dbReference>